<dbReference type="EMBL" id="CP092624">
    <property type="protein sequence ID" value="UMM31762.1"/>
    <property type="molecule type" value="Genomic_DNA"/>
</dbReference>
<feature type="compositionally biased region" description="Basic and acidic residues" evidence="1">
    <location>
        <begin position="40"/>
        <end position="50"/>
    </location>
</feature>
<feature type="region of interest" description="Disordered" evidence="1">
    <location>
        <begin position="1"/>
        <end position="93"/>
    </location>
</feature>
<organism evidence="2 3">
    <name type="scientific">Caenorhabditis briggsae</name>
    <dbReference type="NCBI Taxonomy" id="6238"/>
    <lineage>
        <taxon>Eukaryota</taxon>
        <taxon>Metazoa</taxon>
        <taxon>Ecdysozoa</taxon>
        <taxon>Nematoda</taxon>
        <taxon>Chromadorea</taxon>
        <taxon>Rhabditida</taxon>
        <taxon>Rhabditina</taxon>
        <taxon>Rhabditomorpha</taxon>
        <taxon>Rhabditoidea</taxon>
        <taxon>Rhabditidae</taxon>
        <taxon>Peloderinae</taxon>
        <taxon>Caenorhabditis</taxon>
    </lineage>
</organism>
<proteinExistence type="predicted"/>
<evidence type="ECO:0000313" key="3">
    <source>
        <dbReference type="Proteomes" id="UP000829354"/>
    </source>
</evidence>
<sequence>MSGATPPKPEDDGKMFWKRTPALNLPDESDRKKNQNTSDSEARSEVHTDTPRPGPFDAGPDRALNTLSDPNESSSSNLPRPPESSNNSSSLSVGILKMNSDGTEEQRSNSERYFGQWSSIGSNDSLRAAARTPQNEVTVYVIVGSSATVIGVSLPQLRFFFEETPRAEAASPVTPPTVRQMPRPESQEAQETPETVRHHPIPEGVLTSPTHVSPAAREESTAAVIATQPVKENRPAVNPAQGPTTAQDKNCLCRCDSCTIM</sequence>
<dbReference type="AlphaFoldDB" id="A0AAE9EUD4"/>
<reference evidence="2 3" key="1">
    <citation type="submission" date="2022-04" db="EMBL/GenBank/DDBJ databases">
        <title>Chromosome-level reference genomes for two strains of Caenorhabditis briggsae: an improved platform for comparative genomics.</title>
        <authorList>
            <person name="Stevens L."/>
            <person name="Andersen E."/>
        </authorList>
    </citation>
    <scope>NUCLEOTIDE SEQUENCE [LARGE SCALE GENOMIC DNA]</scope>
    <source>
        <strain evidence="2">VX34</strain>
        <tissue evidence="2">Whole-organism</tissue>
    </source>
</reference>
<gene>
    <name evidence="2" type="ORF">L5515_005829</name>
</gene>
<feature type="compositionally biased region" description="Low complexity" evidence="1">
    <location>
        <begin position="70"/>
        <end position="92"/>
    </location>
</feature>
<evidence type="ECO:0000256" key="1">
    <source>
        <dbReference type="SAM" id="MobiDB-lite"/>
    </source>
</evidence>
<dbReference type="Proteomes" id="UP000829354">
    <property type="component" value="Chromosome V"/>
</dbReference>
<accession>A0AAE9EUD4</accession>
<evidence type="ECO:0000313" key="2">
    <source>
        <dbReference type="EMBL" id="UMM31762.1"/>
    </source>
</evidence>
<name>A0AAE9EUD4_CAEBR</name>
<protein>
    <submittedName>
        <fullName evidence="2">Uncharacterized protein</fullName>
    </submittedName>
</protein>
<keyword evidence="3" id="KW-1185">Reference proteome</keyword>
<feature type="region of interest" description="Disordered" evidence="1">
    <location>
        <begin position="168"/>
        <end position="246"/>
    </location>
</feature>